<evidence type="ECO:0000259" key="1">
    <source>
        <dbReference type="Pfam" id="PF13966"/>
    </source>
</evidence>
<dbReference type="InterPro" id="IPR026960">
    <property type="entry name" value="RVT-Znf"/>
</dbReference>
<feature type="domain" description="Reverse transcriptase zinc-binding" evidence="1">
    <location>
        <begin position="91"/>
        <end position="140"/>
    </location>
</feature>
<gene>
    <name evidence="2" type="ORF">LIER_24351</name>
</gene>
<reference evidence="2 3" key="1">
    <citation type="submission" date="2024-01" db="EMBL/GenBank/DDBJ databases">
        <title>The complete chloroplast genome sequence of Lithospermum erythrorhizon: insights into the phylogenetic relationship among Boraginaceae species and the maternal lineages of purple gromwells.</title>
        <authorList>
            <person name="Okada T."/>
            <person name="Watanabe K."/>
        </authorList>
    </citation>
    <scope>NUCLEOTIDE SEQUENCE [LARGE SCALE GENOMIC DNA]</scope>
</reference>
<evidence type="ECO:0000313" key="2">
    <source>
        <dbReference type="EMBL" id="GAA0169985.1"/>
    </source>
</evidence>
<keyword evidence="3" id="KW-1185">Reference proteome</keyword>
<protein>
    <recommendedName>
        <fullName evidence="1">Reverse transcriptase zinc-binding domain-containing protein</fullName>
    </recommendedName>
</protein>
<dbReference type="AlphaFoldDB" id="A0AAV3R4H5"/>
<evidence type="ECO:0000313" key="3">
    <source>
        <dbReference type="Proteomes" id="UP001454036"/>
    </source>
</evidence>
<sequence>MRLKGVSVWAYKKGERDPWYLNNILKVRPLVKQRLQVSVGNREDVSFWHDPWCVLGPVWDYLDDGERASLQVPSGAKLSEVEWVMPGARRQTMRLMQNKLSTKDRLCRWGMEVDPHCVLCGGLEMHDHLFFECPYAAYVWRLILQRLGEYRMWVEGTMGGASFKQRIKQVAFVSTVAMLWEERNLRCFQGIRKESGRVEERSVVGGFTTGNGPGGGANSQNRRVETAKAGGQSYAAVLKQKTTPYQRMDLTYIEPLVDGKPLVEIPY</sequence>
<dbReference type="Proteomes" id="UP001454036">
    <property type="component" value="Unassembled WGS sequence"/>
</dbReference>
<dbReference type="Pfam" id="PF13966">
    <property type="entry name" value="zf-RVT"/>
    <property type="match status" value="1"/>
</dbReference>
<organism evidence="2 3">
    <name type="scientific">Lithospermum erythrorhizon</name>
    <name type="common">Purple gromwell</name>
    <name type="synonym">Lithospermum officinale var. erythrorhizon</name>
    <dbReference type="NCBI Taxonomy" id="34254"/>
    <lineage>
        <taxon>Eukaryota</taxon>
        <taxon>Viridiplantae</taxon>
        <taxon>Streptophyta</taxon>
        <taxon>Embryophyta</taxon>
        <taxon>Tracheophyta</taxon>
        <taxon>Spermatophyta</taxon>
        <taxon>Magnoliopsida</taxon>
        <taxon>eudicotyledons</taxon>
        <taxon>Gunneridae</taxon>
        <taxon>Pentapetalae</taxon>
        <taxon>asterids</taxon>
        <taxon>lamiids</taxon>
        <taxon>Boraginales</taxon>
        <taxon>Boraginaceae</taxon>
        <taxon>Boraginoideae</taxon>
        <taxon>Lithospermeae</taxon>
        <taxon>Lithospermum</taxon>
    </lineage>
</organism>
<name>A0AAV3R4H5_LITER</name>
<accession>A0AAV3R4H5</accession>
<comment type="caution">
    <text evidence="2">The sequence shown here is derived from an EMBL/GenBank/DDBJ whole genome shotgun (WGS) entry which is preliminary data.</text>
</comment>
<dbReference type="PANTHER" id="PTHR33116">
    <property type="entry name" value="REVERSE TRANSCRIPTASE ZINC-BINDING DOMAIN-CONTAINING PROTEIN-RELATED-RELATED"/>
    <property type="match status" value="1"/>
</dbReference>
<proteinExistence type="predicted"/>
<dbReference type="EMBL" id="BAABME010007055">
    <property type="protein sequence ID" value="GAA0169985.1"/>
    <property type="molecule type" value="Genomic_DNA"/>
</dbReference>
<dbReference type="PANTHER" id="PTHR33116:SF84">
    <property type="entry name" value="RNA-DIRECTED DNA POLYMERASE"/>
    <property type="match status" value="1"/>
</dbReference>